<evidence type="ECO:0008006" key="3">
    <source>
        <dbReference type="Google" id="ProtNLM"/>
    </source>
</evidence>
<name>A0A7T0FYT1_9BACT</name>
<gene>
    <name evidence="1" type="ORF">G3M70_02655</name>
</gene>
<dbReference type="Proteomes" id="UP000594688">
    <property type="component" value="Chromosome"/>
</dbReference>
<organism evidence="1 2">
    <name type="scientific">Candidatus Nitronauta litoralis</name>
    <dbReference type="NCBI Taxonomy" id="2705533"/>
    <lineage>
        <taxon>Bacteria</taxon>
        <taxon>Pseudomonadati</taxon>
        <taxon>Nitrospinota/Tectimicrobiota group</taxon>
        <taxon>Nitrospinota</taxon>
        <taxon>Nitrospinia</taxon>
        <taxon>Nitrospinales</taxon>
        <taxon>Nitrospinaceae</taxon>
        <taxon>Candidatus Nitronauta</taxon>
    </lineage>
</organism>
<protein>
    <recommendedName>
        <fullName evidence="3">Peptidase C39 domain-containing protein</fullName>
    </recommendedName>
</protein>
<evidence type="ECO:0000313" key="1">
    <source>
        <dbReference type="EMBL" id="QPJ60845.1"/>
    </source>
</evidence>
<proteinExistence type="predicted"/>
<sequence>MKPILQQEKTGCGIACVASLAGVSYAKAKTEAEEPGITADDQRLRSDTKHMRALLGHY</sequence>
<dbReference type="EMBL" id="CP048685">
    <property type="protein sequence ID" value="QPJ60845.1"/>
    <property type="molecule type" value="Genomic_DNA"/>
</dbReference>
<dbReference type="AlphaFoldDB" id="A0A7T0FYT1"/>
<dbReference type="KEGG" id="nli:G3M70_02655"/>
<reference evidence="1 2" key="1">
    <citation type="submission" date="2020-02" db="EMBL/GenBank/DDBJ databases">
        <title>Genomic and physiological characterization of two novel Nitrospinaceae genera.</title>
        <authorList>
            <person name="Mueller A.J."/>
            <person name="Jung M.-Y."/>
            <person name="Strachan C.R."/>
            <person name="Herbold C.W."/>
            <person name="Kirkegaard R.H."/>
            <person name="Daims H."/>
        </authorList>
    </citation>
    <scope>NUCLEOTIDE SEQUENCE [LARGE SCALE GENOMIC DNA]</scope>
    <source>
        <strain evidence="1">EB</strain>
    </source>
</reference>
<accession>A0A7T0FYT1</accession>
<evidence type="ECO:0000313" key="2">
    <source>
        <dbReference type="Proteomes" id="UP000594688"/>
    </source>
</evidence>